<dbReference type="RefSeq" id="WP_118078906.1">
    <property type="nucleotide sequence ID" value="NZ_QRYP01000002.1"/>
</dbReference>
<reference evidence="2 3" key="1">
    <citation type="submission" date="2018-08" db="EMBL/GenBank/DDBJ databases">
        <title>A genome reference for cultivated species of the human gut microbiota.</title>
        <authorList>
            <person name="Zou Y."/>
            <person name="Xue W."/>
            <person name="Luo G."/>
        </authorList>
    </citation>
    <scope>NUCLEOTIDE SEQUENCE [LARGE SCALE GENOMIC DNA]</scope>
    <source>
        <strain evidence="2 3">AF15-25</strain>
    </source>
</reference>
<evidence type="ECO:0000313" key="2">
    <source>
        <dbReference type="EMBL" id="RGV00704.1"/>
    </source>
</evidence>
<dbReference type="AlphaFoldDB" id="A0AA92W4V3"/>
<keyword evidence="1" id="KW-1133">Transmembrane helix</keyword>
<organism evidence="2 3">
    <name type="scientific">Segatella copri</name>
    <dbReference type="NCBI Taxonomy" id="165179"/>
    <lineage>
        <taxon>Bacteria</taxon>
        <taxon>Pseudomonadati</taxon>
        <taxon>Bacteroidota</taxon>
        <taxon>Bacteroidia</taxon>
        <taxon>Bacteroidales</taxon>
        <taxon>Prevotellaceae</taxon>
        <taxon>Segatella</taxon>
    </lineage>
</organism>
<dbReference type="EMBL" id="QRYP01000002">
    <property type="protein sequence ID" value="RGV00704.1"/>
    <property type="molecule type" value="Genomic_DNA"/>
</dbReference>
<proteinExistence type="predicted"/>
<evidence type="ECO:0000313" key="3">
    <source>
        <dbReference type="Proteomes" id="UP000285236"/>
    </source>
</evidence>
<feature type="transmembrane region" description="Helical" evidence="1">
    <location>
        <begin position="38"/>
        <end position="56"/>
    </location>
</feature>
<keyword evidence="1" id="KW-0812">Transmembrane</keyword>
<gene>
    <name evidence="2" type="ORF">DWW35_01465</name>
</gene>
<evidence type="ECO:0000256" key="1">
    <source>
        <dbReference type="SAM" id="Phobius"/>
    </source>
</evidence>
<name>A0AA92W4V3_9BACT</name>
<sequence length="69" mass="7428">MEKRISKGVLSAALILVTSFVCGIIAIAGFLLGDFQAVLYSAVLEMCGLFIIAIMIDTIQSQIDDICEM</sequence>
<feature type="transmembrane region" description="Helical" evidence="1">
    <location>
        <begin position="12"/>
        <end position="32"/>
    </location>
</feature>
<dbReference type="Proteomes" id="UP000285236">
    <property type="component" value="Unassembled WGS sequence"/>
</dbReference>
<comment type="caution">
    <text evidence="2">The sequence shown here is derived from an EMBL/GenBank/DDBJ whole genome shotgun (WGS) entry which is preliminary data.</text>
</comment>
<keyword evidence="1" id="KW-0472">Membrane</keyword>
<protein>
    <submittedName>
        <fullName evidence="2">Uncharacterized protein</fullName>
    </submittedName>
</protein>
<accession>A0AA92W4V3</accession>